<dbReference type="PANTHER" id="PTHR13887">
    <property type="entry name" value="GLUTATHIONE S-TRANSFERASE KAPPA"/>
    <property type="match status" value="1"/>
</dbReference>
<feature type="domain" description="DSBA-like thioredoxin" evidence="1">
    <location>
        <begin position="18"/>
        <end position="193"/>
    </location>
</feature>
<accession>A0ABW4EMT6</accession>
<reference evidence="3" key="1">
    <citation type="journal article" date="2019" name="Int. J. Syst. Evol. Microbiol.">
        <title>The Global Catalogue of Microorganisms (GCM) 10K type strain sequencing project: providing services to taxonomists for standard genome sequencing and annotation.</title>
        <authorList>
            <consortium name="The Broad Institute Genomics Platform"/>
            <consortium name="The Broad Institute Genome Sequencing Center for Infectious Disease"/>
            <person name="Wu L."/>
            <person name="Ma J."/>
        </authorList>
    </citation>
    <scope>NUCLEOTIDE SEQUENCE [LARGE SCALE GENOMIC DNA]</scope>
    <source>
        <strain evidence="3">CCM 7043</strain>
    </source>
</reference>
<evidence type="ECO:0000313" key="2">
    <source>
        <dbReference type="EMBL" id="MFD1516934.1"/>
    </source>
</evidence>
<comment type="caution">
    <text evidence="2">The sequence shown here is derived from an EMBL/GenBank/DDBJ whole genome shotgun (WGS) entry which is preliminary data.</text>
</comment>
<dbReference type="RefSeq" id="WP_344728979.1">
    <property type="nucleotide sequence ID" value="NZ_BAAAUS010000059.1"/>
</dbReference>
<evidence type="ECO:0000259" key="1">
    <source>
        <dbReference type="Pfam" id="PF01323"/>
    </source>
</evidence>
<evidence type="ECO:0000313" key="3">
    <source>
        <dbReference type="Proteomes" id="UP001597114"/>
    </source>
</evidence>
<dbReference type="Gene3D" id="3.40.30.10">
    <property type="entry name" value="Glutaredoxin"/>
    <property type="match status" value="1"/>
</dbReference>
<dbReference type="Proteomes" id="UP001597114">
    <property type="component" value="Unassembled WGS sequence"/>
</dbReference>
<name>A0ABW4EMT6_9PSEU</name>
<keyword evidence="3" id="KW-1185">Reference proteome</keyword>
<dbReference type="SUPFAM" id="SSF52833">
    <property type="entry name" value="Thioredoxin-like"/>
    <property type="match status" value="1"/>
</dbReference>
<dbReference type="Pfam" id="PF01323">
    <property type="entry name" value="DSBA"/>
    <property type="match status" value="1"/>
</dbReference>
<dbReference type="PANTHER" id="PTHR13887:SF41">
    <property type="entry name" value="THIOREDOXIN SUPERFAMILY PROTEIN"/>
    <property type="match status" value="1"/>
</dbReference>
<organism evidence="2 3">
    <name type="scientific">Pseudonocardia yunnanensis</name>
    <dbReference type="NCBI Taxonomy" id="58107"/>
    <lineage>
        <taxon>Bacteria</taxon>
        <taxon>Bacillati</taxon>
        <taxon>Actinomycetota</taxon>
        <taxon>Actinomycetes</taxon>
        <taxon>Pseudonocardiales</taxon>
        <taxon>Pseudonocardiaceae</taxon>
        <taxon>Pseudonocardia</taxon>
    </lineage>
</organism>
<dbReference type="InterPro" id="IPR036249">
    <property type="entry name" value="Thioredoxin-like_sf"/>
</dbReference>
<sequence length="207" mass="22556">MSVVPEAVTDPPSRVVAVEHWFDVICPYCYVAQDRNRILREHGIHVVEHSLQIHPEIGPGGTPAGPRSGPSYEFLAREAEAAGLPLRWTDRIPYSRPALAAFEWLHKTNPEVGERFAAAVFAAYFADGLDIESLDLLVGLAEQAGGDANALRAALASTEANDALTRSEVLAHQNAVVGTPTWIAGGQRISGLRPRQWFDDWAATLIR</sequence>
<dbReference type="EMBL" id="JBHUCO010000006">
    <property type="protein sequence ID" value="MFD1516934.1"/>
    <property type="molecule type" value="Genomic_DNA"/>
</dbReference>
<dbReference type="InterPro" id="IPR001853">
    <property type="entry name" value="DSBA-like_thioredoxin_dom"/>
</dbReference>
<protein>
    <submittedName>
        <fullName evidence="2">DsbA family protein</fullName>
    </submittedName>
</protein>
<gene>
    <name evidence="2" type="ORF">ACFSJD_05515</name>
</gene>
<proteinExistence type="predicted"/>